<feature type="compositionally biased region" description="Gly residues" evidence="2">
    <location>
        <begin position="453"/>
        <end position="470"/>
    </location>
</feature>
<dbReference type="AlphaFoldDB" id="A0A518CHZ4"/>
<keyword evidence="5" id="KW-1185">Reference proteome</keyword>
<feature type="compositionally biased region" description="Low complexity" evidence="2">
    <location>
        <begin position="558"/>
        <end position="586"/>
    </location>
</feature>
<evidence type="ECO:0000313" key="5">
    <source>
        <dbReference type="Proteomes" id="UP000317178"/>
    </source>
</evidence>
<evidence type="ECO:0000256" key="2">
    <source>
        <dbReference type="SAM" id="MobiDB-lite"/>
    </source>
</evidence>
<feature type="region of interest" description="Disordered" evidence="2">
    <location>
        <begin position="453"/>
        <end position="486"/>
    </location>
</feature>
<feature type="transmembrane region" description="Helical" evidence="3">
    <location>
        <begin position="20"/>
        <end position="40"/>
    </location>
</feature>
<reference evidence="4 5" key="1">
    <citation type="submission" date="2019-02" db="EMBL/GenBank/DDBJ databases">
        <title>Deep-cultivation of Planctomycetes and their phenomic and genomic characterization uncovers novel biology.</title>
        <authorList>
            <person name="Wiegand S."/>
            <person name="Jogler M."/>
            <person name="Boedeker C."/>
            <person name="Pinto D."/>
            <person name="Vollmers J."/>
            <person name="Rivas-Marin E."/>
            <person name="Kohn T."/>
            <person name="Peeters S.H."/>
            <person name="Heuer A."/>
            <person name="Rast P."/>
            <person name="Oberbeckmann S."/>
            <person name="Bunk B."/>
            <person name="Jeske O."/>
            <person name="Meyerdierks A."/>
            <person name="Storesund J.E."/>
            <person name="Kallscheuer N."/>
            <person name="Luecker S."/>
            <person name="Lage O.M."/>
            <person name="Pohl T."/>
            <person name="Merkel B.J."/>
            <person name="Hornburger P."/>
            <person name="Mueller R.-W."/>
            <person name="Bruemmer F."/>
            <person name="Labrenz M."/>
            <person name="Spormann A.M."/>
            <person name="Op den Camp H."/>
            <person name="Overmann J."/>
            <person name="Amann R."/>
            <person name="Jetten M.S.M."/>
            <person name="Mascher T."/>
            <person name="Medema M.H."/>
            <person name="Devos D.P."/>
            <person name="Kaster A.-K."/>
            <person name="Ovreas L."/>
            <person name="Rohde M."/>
            <person name="Galperin M.Y."/>
            <person name="Jogler C."/>
        </authorList>
    </citation>
    <scope>NUCLEOTIDE SEQUENCE [LARGE SCALE GENOMIC DNA]</scope>
    <source>
        <strain evidence="4 5">Pla110</strain>
    </source>
</reference>
<feature type="coiled-coil region" evidence="1">
    <location>
        <begin position="178"/>
        <end position="212"/>
    </location>
</feature>
<evidence type="ECO:0000256" key="1">
    <source>
        <dbReference type="SAM" id="Coils"/>
    </source>
</evidence>
<feature type="transmembrane region" description="Helical" evidence="3">
    <location>
        <begin position="60"/>
        <end position="79"/>
    </location>
</feature>
<dbReference type="RefSeq" id="WP_144992823.1">
    <property type="nucleotide sequence ID" value="NZ_CP036281.1"/>
</dbReference>
<name>A0A518CHZ4_9PLAN</name>
<feature type="coiled-coil region" evidence="1">
    <location>
        <begin position="380"/>
        <end position="420"/>
    </location>
</feature>
<keyword evidence="3" id="KW-1133">Transmembrane helix</keyword>
<dbReference type="OrthoDB" id="209191at2"/>
<accession>A0A518CHZ4</accession>
<feature type="region of interest" description="Disordered" evidence="2">
    <location>
        <begin position="555"/>
        <end position="586"/>
    </location>
</feature>
<dbReference type="Proteomes" id="UP000317178">
    <property type="component" value="Chromosome"/>
</dbReference>
<sequence length="586" mass="65059">MDFPKSMTMLKRVSIRLHLVRWAFQSFAWTLSAGIVYALLLLASRLSGYGEDVFPNGSYFSWSMAIVPVFGIIMGTILYRRPNLSDSARRVDSYYHSDDLYLTISRLDQAFGDYRPLVVQKAEQRAEEIHPTDVVPFLFGKQFAQLAGMAAVLIGLQLIPQFDPFGELQAKEAVLEQQKELQVENKATDQRKEELEKQIAPEQKRSKEVEQALNELKKTFKELQPKAPEINQKKLAEIQKPLGKMWRELNKDQLSKAFNKKMSGQRFGSSAEQAKLEEWKKELQEGSTESLRSEMENILDKMKKMAESNDSSEKSKLRKELLKQLKQVKEFAENDAQSQQLTTALKRAMKQLEMANMSKNPDGEPGENCESCEKGAMSSAELAKMELQEMEQSLEDLASLEEALKTLQQAKAKMASGEELSEEEMSMISEADALAEYAEAFAAMMEGMQGNMPGDGDGDGTGGEGTGRGGVVDEDPAAKSGFKTEFSKSKLTQGELIMSVASKDVNESGEKEAQLGSLIQDLRQGVSEAIEQEQIPPGYRDSIKKYFDTLEANDIALPGETENAPAAEPTTAPAAEPAAETTSDSE</sequence>
<evidence type="ECO:0000313" key="4">
    <source>
        <dbReference type="EMBL" id="QDU78794.1"/>
    </source>
</evidence>
<keyword evidence="3" id="KW-0812">Transmembrane</keyword>
<keyword evidence="1" id="KW-0175">Coiled coil</keyword>
<organism evidence="4 5">
    <name type="scientific">Polystyrenella longa</name>
    <dbReference type="NCBI Taxonomy" id="2528007"/>
    <lineage>
        <taxon>Bacteria</taxon>
        <taxon>Pseudomonadati</taxon>
        <taxon>Planctomycetota</taxon>
        <taxon>Planctomycetia</taxon>
        <taxon>Planctomycetales</taxon>
        <taxon>Planctomycetaceae</taxon>
        <taxon>Polystyrenella</taxon>
    </lineage>
</organism>
<dbReference type="KEGG" id="plon:Pla110_04980"/>
<proteinExistence type="predicted"/>
<gene>
    <name evidence="4" type="ORF">Pla110_04980</name>
</gene>
<keyword evidence="3" id="KW-0472">Membrane</keyword>
<dbReference type="EMBL" id="CP036281">
    <property type="protein sequence ID" value="QDU78794.1"/>
    <property type="molecule type" value="Genomic_DNA"/>
</dbReference>
<protein>
    <submittedName>
        <fullName evidence="4">Uncharacterized protein</fullName>
    </submittedName>
</protein>
<evidence type="ECO:0000256" key="3">
    <source>
        <dbReference type="SAM" id="Phobius"/>
    </source>
</evidence>
<feature type="coiled-coil region" evidence="1">
    <location>
        <begin position="314"/>
        <end position="342"/>
    </location>
</feature>